<gene>
    <name evidence="3" type="ORF">BSZ40_02005</name>
</gene>
<dbReference type="GO" id="GO:0043164">
    <property type="term" value="P:Gram-negative-bacterium-type cell wall biogenesis"/>
    <property type="evidence" value="ECO:0007669"/>
    <property type="project" value="TreeGrafter"/>
</dbReference>
<evidence type="ECO:0000313" key="3">
    <source>
        <dbReference type="EMBL" id="OKL52282.1"/>
    </source>
</evidence>
<dbReference type="Pfam" id="PF02698">
    <property type="entry name" value="DUF218"/>
    <property type="match status" value="1"/>
</dbReference>
<name>A0A1Q5PXU8_9ACTO</name>
<dbReference type="EMBL" id="MQVS01000002">
    <property type="protein sequence ID" value="OKL52282.1"/>
    <property type="molecule type" value="Genomic_DNA"/>
</dbReference>
<dbReference type="Proteomes" id="UP000185612">
    <property type="component" value="Unassembled WGS sequence"/>
</dbReference>
<dbReference type="PANTHER" id="PTHR30336">
    <property type="entry name" value="INNER MEMBRANE PROTEIN, PROBABLE PERMEASE"/>
    <property type="match status" value="1"/>
</dbReference>
<feature type="transmembrane region" description="Helical" evidence="1">
    <location>
        <begin position="49"/>
        <end position="72"/>
    </location>
</feature>
<dbReference type="Gene3D" id="3.40.50.620">
    <property type="entry name" value="HUPs"/>
    <property type="match status" value="1"/>
</dbReference>
<organism evidence="3 4">
    <name type="scientific">Buchananella hordeovulneris</name>
    <dbReference type="NCBI Taxonomy" id="52770"/>
    <lineage>
        <taxon>Bacteria</taxon>
        <taxon>Bacillati</taxon>
        <taxon>Actinomycetota</taxon>
        <taxon>Actinomycetes</taxon>
        <taxon>Actinomycetales</taxon>
        <taxon>Actinomycetaceae</taxon>
        <taxon>Buchananella</taxon>
    </lineage>
</organism>
<dbReference type="CDD" id="cd06259">
    <property type="entry name" value="YdcF-like"/>
    <property type="match status" value="1"/>
</dbReference>
<comment type="caution">
    <text evidence="3">The sequence shown here is derived from an EMBL/GenBank/DDBJ whole genome shotgun (WGS) entry which is preliminary data.</text>
</comment>
<sequence length="259" mass="26854">MRISSPTTRARVTASWQALASGVLAGGLVSTLVGVPVLLTRLPASGGALVGAALAGGGWAAGVAYAALLAVVSFRSRWPRRVTARTFVVLGAGLVGRRPSRALAARLRRAADLWRRAGGQGSICVTGGQGPDEECSEASAMAHYLVAQLGVPPAAIVLEDQATTTRENLGYCRQLLAAVPAAQVAIVTNSFHTVRTARLAAQLWPGVRVVGAPTTWWYLPYATARELAGLLAQDTVTRRILGAWLGCGAVAAVAWLAGR</sequence>
<dbReference type="InterPro" id="IPR051599">
    <property type="entry name" value="Cell_Envelope_Assoc"/>
</dbReference>
<evidence type="ECO:0000313" key="4">
    <source>
        <dbReference type="Proteomes" id="UP000185612"/>
    </source>
</evidence>
<dbReference type="GO" id="GO:0000270">
    <property type="term" value="P:peptidoglycan metabolic process"/>
    <property type="evidence" value="ECO:0007669"/>
    <property type="project" value="TreeGrafter"/>
</dbReference>
<reference evidence="4" key="1">
    <citation type="submission" date="2016-12" db="EMBL/GenBank/DDBJ databases">
        <authorList>
            <person name="Meng X."/>
        </authorList>
    </citation>
    <scope>NUCLEOTIDE SEQUENCE [LARGE SCALE GENOMIC DNA]</scope>
    <source>
        <strain evidence="4">DSM 20732</strain>
    </source>
</reference>
<keyword evidence="1" id="KW-0472">Membrane</keyword>
<feature type="transmembrane region" description="Helical" evidence="1">
    <location>
        <begin position="240"/>
        <end position="258"/>
    </location>
</feature>
<keyword evidence="1" id="KW-1133">Transmembrane helix</keyword>
<accession>A0A1Q5PXU8</accession>
<feature type="domain" description="DUF218" evidence="2">
    <location>
        <begin position="87"/>
        <end position="226"/>
    </location>
</feature>
<dbReference type="GO" id="GO:0005886">
    <property type="term" value="C:plasma membrane"/>
    <property type="evidence" value="ECO:0007669"/>
    <property type="project" value="TreeGrafter"/>
</dbReference>
<evidence type="ECO:0000256" key="1">
    <source>
        <dbReference type="SAM" id="Phobius"/>
    </source>
</evidence>
<keyword evidence="1" id="KW-0812">Transmembrane</keyword>
<evidence type="ECO:0000259" key="2">
    <source>
        <dbReference type="Pfam" id="PF02698"/>
    </source>
</evidence>
<protein>
    <recommendedName>
        <fullName evidence="2">DUF218 domain-containing protein</fullName>
    </recommendedName>
</protein>
<dbReference type="OrthoDB" id="9782395at2"/>
<dbReference type="InterPro" id="IPR003848">
    <property type="entry name" value="DUF218"/>
</dbReference>
<keyword evidence="4" id="KW-1185">Reference proteome</keyword>
<dbReference type="PANTHER" id="PTHR30336:SF18">
    <property type="entry name" value="MEMBRANE PROTEIN"/>
    <property type="match status" value="1"/>
</dbReference>
<dbReference type="InParanoid" id="A0A1Q5PXU8"/>
<proteinExistence type="predicted"/>
<dbReference type="STRING" id="52770.BSZ40_02005"/>
<dbReference type="RefSeq" id="WP_073822821.1">
    <property type="nucleotide sequence ID" value="NZ_MQVS01000002.1"/>
</dbReference>
<dbReference type="AlphaFoldDB" id="A0A1Q5PXU8"/>
<dbReference type="InterPro" id="IPR014729">
    <property type="entry name" value="Rossmann-like_a/b/a_fold"/>
</dbReference>